<keyword evidence="3" id="KW-1185">Reference proteome</keyword>
<protein>
    <recommendedName>
        <fullName evidence="4">DUF1746 domain-containing protein</fullName>
    </recommendedName>
</protein>
<dbReference type="AlphaFoldDB" id="A0A9P4PYN1"/>
<dbReference type="Proteomes" id="UP000799441">
    <property type="component" value="Unassembled WGS sequence"/>
</dbReference>
<organism evidence="2 3">
    <name type="scientific">Polychaeton citri CBS 116435</name>
    <dbReference type="NCBI Taxonomy" id="1314669"/>
    <lineage>
        <taxon>Eukaryota</taxon>
        <taxon>Fungi</taxon>
        <taxon>Dikarya</taxon>
        <taxon>Ascomycota</taxon>
        <taxon>Pezizomycotina</taxon>
        <taxon>Dothideomycetes</taxon>
        <taxon>Dothideomycetidae</taxon>
        <taxon>Capnodiales</taxon>
        <taxon>Capnodiaceae</taxon>
        <taxon>Polychaeton</taxon>
    </lineage>
</organism>
<evidence type="ECO:0008006" key="4">
    <source>
        <dbReference type="Google" id="ProtNLM"/>
    </source>
</evidence>
<dbReference type="EMBL" id="MU003885">
    <property type="protein sequence ID" value="KAF2716245.1"/>
    <property type="molecule type" value="Genomic_DNA"/>
</dbReference>
<evidence type="ECO:0000313" key="3">
    <source>
        <dbReference type="Proteomes" id="UP000799441"/>
    </source>
</evidence>
<feature type="chain" id="PRO_5040271826" description="DUF1746 domain-containing protein" evidence="1">
    <location>
        <begin position="21"/>
        <end position="79"/>
    </location>
</feature>
<evidence type="ECO:0000256" key="1">
    <source>
        <dbReference type="SAM" id="SignalP"/>
    </source>
</evidence>
<sequence length="79" mass="9081">MSRRLAQGRWLLVCSVMVLALKSPGQRHQIYHRHLGIYNETAVHLLDVYLIITIISHLISANRFQSSHTSVAELPHRLL</sequence>
<evidence type="ECO:0000313" key="2">
    <source>
        <dbReference type="EMBL" id="KAF2716245.1"/>
    </source>
</evidence>
<keyword evidence="1" id="KW-0732">Signal</keyword>
<proteinExistence type="predicted"/>
<accession>A0A9P4PYN1</accession>
<reference evidence="2" key="1">
    <citation type="journal article" date="2020" name="Stud. Mycol.">
        <title>101 Dothideomycetes genomes: a test case for predicting lifestyles and emergence of pathogens.</title>
        <authorList>
            <person name="Haridas S."/>
            <person name="Albert R."/>
            <person name="Binder M."/>
            <person name="Bloem J."/>
            <person name="Labutti K."/>
            <person name="Salamov A."/>
            <person name="Andreopoulos B."/>
            <person name="Baker S."/>
            <person name="Barry K."/>
            <person name="Bills G."/>
            <person name="Bluhm B."/>
            <person name="Cannon C."/>
            <person name="Castanera R."/>
            <person name="Culley D."/>
            <person name="Daum C."/>
            <person name="Ezra D."/>
            <person name="Gonzalez J."/>
            <person name="Henrissat B."/>
            <person name="Kuo A."/>
            <person name="Liang C."/>
            <person name="Lipzen A."/>
            <person name="Lutzoni F."/>
            <person name="Magnuson J."/>
            <person name="Mondo S."/>
            <person name="Nolan M."/>
            <person name="Ohm R."/>
            <person name="Pangilinan J."/>
            <person name="Park H.-J."/>
            <person name="Ramirez L."/>
            <person name="Alfaro M."/>
            <person name="Sun H."/>
            <person name="Tritt A."/>
            <person name="Yoshinaga Y."/>
            <person name="Zwiers L.-H."/>
            <person name="Turgeon B."/>
            <person name="Goodwin S."/>
            <person name="Spatafora J."/>
            <person name="Crous P."/>
            <person name="Grigoriev I."/>
        </authorList>
    </citation>
    <scope>NUCLEOTIDE SEQUENCE</scope>
    <source>
        <strain evidence="2">CBS 116435</strain>
    </source>
</reference>
<comment type="caution">
    <text evidence="2">The sequence shown here is derived from an EMBL/GenBank/DDBJ whole genome shotgun (WGS) entry which is preliminary data.</text>
</comment>
<feature type="signal peptide" evidence="1">
    <location>
        <begin position="1"/>
        <end position="20"/>
    </location>
</feature>
<name>A0A9P4PYN1_9PEZI</name>
<gene>
    <name evidence="2" type="ORF">K431DRAFT_25240</name>
</gene>